<dbReference type="KEGG" id="ppj:RK21_00689"/>
<dbReference type="Pfam" id="PF00126">
    <property type="entry name" value="HTH_1"/>
    <property type="match status" value="1"/>
</dbReference>
<dbReference type="Proteomes" id="UP000218102">
    <property type="component" value="Unassembled WGS sequence"/>
</dbReference>
<dbReference type="Pfam" id="PF03466">
    <property type="entry name" value="LysR_substrate"/>
    <property type="match status" value="1"/>
</dbReference>
<dbReference type="RefSeq" id="WP_041505687.1">
    <property type="nucleotide sequence ID" value="NZ_CP010359.1"/>
</dbReference>
<evidence type="ECO:0000256" key="3">
    <source>
        <dbReference type="ARBA" id="ARBA00023125"/>
    </source>
</evidence>
<dbReference type="EMBL" id="NTME01000005">
    <property type="protein sequence ID" value="PBJ96351.1"/>
    <property type="molecule type" value="Genomic_DNA"/>
</dbReference>
<organism evidence="5 6">
    <name type="scientific">Pseudomonas plecoglossicida</name>
    <dbReference type="NCBI Taxonomy" id="70775"/>
    <lineage>
        <taxon>Bacteria</taxon>
        <taxon>Pseudomonadati</taxon>
        <taxon>Pseudomonadota</taxon>
        <taxon>Gammaproteobacteria</taxon>
        <taxon>Pseudomonadales</taxon>
        <taxon>Pseudomonadaceae</taxon>
        <taxon>Pseudomonas</taxon>
    </lineage>
</organism>
<dbReference type="GO" id="GO:0003700">
    <property type="term" value="F:DNA-binding transcription factor activity"/>
    <property type="evidence" value="ECO:0007669"/>
    <property type="project" value="InterPro"/>
</dbReference>
<comment type="caution">
    <text evidence="5">The sequence shown here is derived from an EMBL/GenBank/DDBJ whole genome shotgun (WGS) entry which is preliminary data.</text>
</comment>
<dbReference type="InterPro" id="IPR036390">
    <property type="entry name" value="WH_DNA-bd_sf"/>
</dbReference>
<comment type="similarity">
    <text evidence="1">Belongs to the LysR transcriptional regulatory family.</text>
</comment>
<dbReference type="InterPro" id="IPR005119">
    <property type="entry name" value="LysR_subst-bd"/>
</dbReference>
<dbReference type="SUPFAM" id="SSF53850">
    <property type="entry name" value="Periplasmic binding protein-like II"/>
    <property type="match status" value="1"/>
</dbReference>
<keyword evidence="3" id="KW-0238">DNA-binding</keyword>
<sequence>MYLDTPTRHSLQLNALRAFEASARLGGFARAALELKVTPGAIAALVKTLESQYGAALFERHAKGVRLTPLGESVKTQFTEAFDAVEAAARTLRRLAAPQRVHIVTSPALAQLWIGPRLPELTRLLAPIEISVTAVDEPPNLKRSPFDLCLFYTEKPERWQRRIATEEILPVCIPALAANITRPEDLADVRCIADVGWNDWAVWTGAVMPGHKFVARGPGFSLYSIALQQALLAAGVLMGRRSLVQRYLDSGELVAPVERAVPLGMTIAAWRLPGAKGNQVVAAVEEALLQLA</sequence>
<dbReference type="SUPFAM" id="SSF46785">
    <property type="entry name" value="Winged helix' DNA-binding domain"/>
    <property type="match status" value="1"/>
</dbReference>
<dbReference type="GO" id="GO:0043565">
    <property type="term" value="F:sequence-specific DNA binding"/>
    <property type="evidence" value="ECO:0007669"/>
    <property type="project" value="TreeGrafter"/>
</dbReference>
<protein>
    <submittedName>
        <fullName evidence="5">LysR family transcriptional regulator</fullName>
    </submittedName>
</protein>
<accession>A0A0B5KDL1</accession>
<evidence type="ECO:0000256" key="4">
    <source>
        <dbReference type="ARBA" id="ARBA00023163"/>
    </source>
</evidence>
<dbReference type="AlphaFoldDB" id="A0A0B5KDL1"/>
<evidence type="ECO:0000313" key="6">
    <source>
        <dbReference type="Proteomes" id="UP000218102"/>
    </source>
</evidence>
<dbReference type="InterPro" id="IPR058163">
    <property type="entry name" value="LysR-type_TF_proteobact-type"/>
</dbReference>
<dbReference type="Gene3D" id="1.10.10.10">
    <property type="entry name" value="Winged helix-like DNA-binding domain superfamily/Winged helix DNA-binding domain"/>
    <property type="match status" value="1"/>
</dbReference>
<evidence type="ECO:0000256" key="1">
    <source>
        <dbReference type="ARBA" id="ARBA00009437"/>
    </source>
</evidence>
<reference evidence="5 6" key="1">
    <citation type="submission" date="2017-09" db="EMBL/GenBank/DDBJ databases">
        <authorList>
            <person name="Ehlers B."/>
            <person name="Leendertz F.H."/>
        </authorList>
    </citation>
    <scope>NUCLEOTIDE SEQUENCE [LARGE SCALE GENOMIC DNA]</scope>
    <source>
        <strain evidence="5 6">DJ-1</strain>
    </source>
</reference>
<dbReference type="PANTHER" id="PTHR30537:SF26">
    <property type="entry name" value="GLYCINE CLEAVAGE SYSTEM TRANSCRIPTIONAL ACTIVATOR"/>
    <property type="match status" value="1"/>
</dbReference>
<keyword evidence="4" id="KW-0804">Transcription</keyword>
<dbReference type="InterPro" id="IPR036388">
    <property type="entry name" value="WH-like_DNA-bd_sf"/>
</dbReference>
<keyword evidence="2" id="KW-0805">Transcription regulation</keyword>
<dbReference type="Gene3D" id="3.40.190.10">
    <property type="entry name" value="Periplasmic binding protein-like II"/>
    <property type="match status" value="2"/>
</dbReference>
<evidence type="ECO:0000313" key="5">
    <source>
        <dbReference type="EMBL" id="PBJ96351.1"/>
    </source>
</evidence>
<gene>
    <name evidence="5" type="ORF">CMV24_06400</name>
</gene>
<name>A0A0B5KDL1_PSEDL</name>
<proteinExistence type="inferred from homology"/>
<dbReference type="InterPro" id="IPR000847">
    <property type="entry name" value="LysR_HTH_N"/>
</dbReference>
<dbReference type="PANTHER" id="PTHR30537">
    <property type="entry name" value="HTH-TYPE TRANSCRIPTIONAL REGULATOR"/>
    <property type="match status" value="1"/>
</dbReference>
<evidence type="ECO:0000256" key="2">
    <source>
        <dbReference type="ARBA" id="ARBA00023015"/>
    </source>
</evidence>
<dbReference type="PROSITE" id="PS50931">
    <property type="entry name" value="HTH_LYSR"/>
    <property type="match status" value="1"/>
</dbReference>
<dbReference type="GO" id="GO:0006351">
    <property type="term" value="P:DNA-templated transcription"/>
    <property type="evidence" value="ECO:0007669"/>
    <property type="project" value="TreeGrafter"/>
</dbReference>